<evidence type="ECO:0000313" key="11">
    <source>
        <dbReference type="Proteomes" id="UP001167831"/>
    </source>
</evidence>
<dbReference type="SUPFAM" id="SSF55874">
    <property type="entry name" value="ATPase domain of HSP90 chaperone/DNA topoisomerase II/histidine kinase"/>
    <property type="match status" value="1"/>
</dbReference>
<comment type="caution">
    <text evidence="10">The sequence shown here is derived from an EMBL/GenBank/DDBJ whole genome shotgun (WGS) entry which is preliminary data.</text>
</comment>
<keyword evidence="7" id="KW-0812">Transmembrane</keyword>
<keyword evidence="7" id="KW-1133">Transmembrane helix</keyword>
<dbReference type="SMART" id="SM00388">
    <property type="entry name" value="HisKA"/>
    <property type="match status" value="1"/>
</dbReference>
<dbReference type="CDD" id="cd00082">
    <property type="entry name" value="HisKA"/>
    <property type="match status" value="1"/>
</dbReference>
<feature type="transmembrane region" description="Helical" evidence="7">
    <location>
        <begin position="16"/>
        <end position="34"/>
    </location>
</feature>
<dbReference type="GO" id="GO:0016036">
    <property type="term" value="P:cellular response to phosphate starvation"/>
    <property type="evidence" value="ECO:0007669"/>
    <property type="project" value="TreeGrafter"/>
</dbReference>
<gene>
    <name evidence="9" type="ORF">QVN81_03700</name>
    <name evidence="10" type="ORF">QVN84_02900</name>
</gene>
<comment type="catalytic activity">
    <reaction evidence="1">
        <text>ATP + protein L-histidine = ADP + protein N-phospho-L-histidine.</text>
        <dbReference type="EC" id="2.7.13.3"/>
    </reaction>
</comment>
<dbReference type="EMBL" id="JAUEIE010000002">
    <property type="protein sequence ID" value="MDN0022130.1"/>
    <property type="molecule type" value="Genomic_DNA"/>
</dbReference>
<dbReference type="Pfam" id="PF02518">
    <property type="entry name" value="HATPase_c"/>
    <property type="match status" value="1"/>
</dbReference>
<keyword evidence="10" id="KW-0067">ATP-binding</keyword>
<dbReference type="PROSITE" id="PS50109">
    <property type="entry name" value="HIS_KIN"/>
    <property type="match status" value="1"/>
</dbReference>
<evidence type="ECO:0000313" key="10">
    <source>
        <dbReference type="EMBL" id="MDN0024477.1"/>
    </source>
</evidence>
<dbReference type="GO" id="GO:0005886">
    <property type="term" value="C:plasma membrane"/>
    <property type="evidence" value="ECO:0007669"/>
    <property type="project" value="TreeGrafter"/>
</dbReference>
<evidence type="ECO:0000256" key="6">
    <source>
        <dbReference type="ARBA" id="ARBA00023012"/>
    </source>
</evidence>
<dbReference type="GO" id="GO:0004721">
    <property type="term" value="F:phosphoprotein phosphatase activity"/>
    <property type="evidence" value="ECO:0007669"/>
    <property type="project" value="TreeGrafter"/>
</dbReference>
<evidence type="ECO:0000256" key="7">
    <source>
        <dbReference type="SAM" id="Phobius"/>
    </source>
</evidence>
<dbReference type="Proteomes" id="UP001167831">
    <property type="component" value="Unassembled WGS sequence"/>
</dbReference>
<dbReference type="InterPro" id="IPR005467">
    <property type="entry name" value="His_kinase_dom"/>
</dbReference>
<keyword evidence="11" id="KW-1185">Reference proteome</keyword>
<evidence type="ECO:0000256" key="5">
    <source>
        <dbReference type="ARBA" id="ARBA00022777"/>
    </source>
</evidence>
<dbReference type="EMBL" id="JAUEIF010000002">
    <property type="protein sequence ID" value="MDN0024477.1"/>
    <property type="molecule type" value="Genomic_DNA"/>
</dbReference>
<dbReference type="InterPro" id="IPR036890">
    <property type="entry name" value="HATPase_C_sf"/>
</dbReference>
<feature type="domain" description="Histidine kinase" evidence="8">
    <location>
        <begin position="260"/>
        <end position="477"/>
    </location>
</feature>
<evidence type="ECO:0000256" key="1">
    <source>
        <dbReference type="ARBA" id="ARBA00000085"/>
    </source>
</evidence>
<reference evidence="10" key="1">
    <citation type="submission" date="2023-06" db="EMBL/GenBank/DDBJ databases">
        <authorList>
            <person name="Zeman M."/>
            <person name="Kubasova T."/>
            <person name="Jahodarova E."/>
            <person name="Nykrynova M."/>
            <person name="Rychlik I."/>
        </authorList>
    </citation>
    <scope>NUCLEOTIDE SEQUENCE</scope>
    <source>
        <strain evidence="10">ET15</strain>
        <strain evidence="9">ET37</strain>
    </source>
</reference>
<evidence type="ECO:0000259" key="8">
    <source>
        <dbReference type="PROSITE" id="PS50109"/>
    </source>
</evidence>
<dbReference type="Proteomes" id="UP001168478">
    <property type="component" value="Unassembled WGS sequence"/>
</dbReference>
<dbReference type="InterPro" id="IPR003594">
    <property type="entry name" value="HATPase_dom"/>
</dbReference>
<keyword evidence="10" id="KW-0547">Nucleotide-binding</keyword>
<evidence type="ECO:0000313" key="12">
    <source>
        <dbReference type="Proteomes" id="UP001168478"/>
    </source>
</evidence>
<dbReference type="AlphaFoldDB" id="A0AAW7JT47"/>
<dbReference type="Gene3D" id="1.10.287.130">
    <property type="match status" value="1"/>
</dbReference>
<dbReference type="CDD" id="cd00075">
    <property type="entry name" value="HATPase"/>
    <property type="match status" value="1"/>
</dbReference>
<keyword evidence="3" id="KW-0597">Phosphoprotein</keyword>
<dbReference type="RefSeq" id="WP_289824774.1">
    <property type="nucleotide sequence ID" value="NZ_JAUEIE010000002.1"/>
</dbReference>
<feature type="transmembrane region" description="Helical" evidence="7">
    <location>
        <begin position="174"/>
        <end position="193"/>
    </location>
</feature>
<dbReference type="InterPro" id="IPR036097">
    <property type="entry name" value="HisK_dim/P_sf"/>
</dbReference>
<dbReference type="Pfam" id="PF00512">
    <property type="entry name" value="HisKA"/>
    <property type="match status" value="1"/>
</dbReference>
<dbReference type="PRINTS" id="PR00344">
    <property type="entry name" value="BCTRLSENSOR"/>
</dbReference>
<proteinExistence type="predicted"/>
<dbReference type="GO" id="GO:0005524">
    <property type="term" value="F:ATP binding"/>
    <property type="evidence" value="ECO:0007669"/>
    <property type="project" value="UniProtKB-KW"/>
</dbReference>
<evidence type="ECO:0000256" key="4">
    <source>
        <dbReference type="ARBA" id="ARBA00022679"/>
    </source>
</evidence>
<keyword evidence="4" id="KW-0808">Transferase</keyword>
<dbReference type="Gene3D" id="3.30.565.10">
    <property type="entry name" value="Histidine kinase-like ATPase, C-terminal domain"/>
    <property type="match status" value="1"/>
</dbReference>
<keyword evidence="5" id="KW-0418">Kinase</keyword>
<dbReference type="EC" id="2.7.13.3" evidence="2"/>
<name>A0AAW7JT47_9BACT</name>
<accession>A0AAW7JT47</accession>
<reference evidence="10" key="2">
    <citation type="submission" date="2023-08" db="EMBL/GenBank/DDBJ databases">
        <title>Identification and characterization of horizontal gene transfer across gut microbiota members of farm animals based on homology search.</title>
        <authorList>
            <person name="Schwarzerova J."/>
            <person name="Nykrynova M."/>
            <person name="Jureckova K."/>
            <person name="Cejkova D."/>
            <person name="Rychlik I."/>
        </authorList>
    </citation>
    <scope>NUCLEOTIDE SEQUENCE</scope>
    <source>
        <strain evidence="10">ET15</strain>
        <strain evidence="9">ET37</strain>
    </source>
</reference>
<dbReference type="SUPFAM" id="SSF47384">
    <property type="entry name" value="Homodimeric domain of signal transducing histidine kinase"/>
    <property type="match status" value="1"/>
</dbReference>
<dbReference type="InterPro" id="IPR004358">
    <property type="entry name" value="Sig_transdc_His_kin-like_C"/>
</dbReference>
<dbReference type="GO" id="GO:0000155">
    <property type="term" value="F:phosphorelay sensor kinase activity"/>
    <property type="evidence" value="ECO:0007669"/>
    <property type="project" value="InterPro"/>
</dbReference>
<dbReference type="FunFam" id="3.30.565.10:FF:000006">
    <property type="entry name" value="Sensor histidine kinase WalK"/>
    <property type="match status" value="1"/>
</dbReference>
<dbReference type="PANTHER" id="PTHR45453">
    <property type="entry name" value="PHOSPHATE REGULON SENSOR PROTEIN PHOR"/>
    <property type="match status" value="1"/>
</dbReference>
<evidence type="ECO:0000256" key="3">
    <source>
        <dbReference type="ARBA" id="ARBA00022553"/>
    </source>
</evidence>
<sequence length="477" mass="54638">MIIQRCIRNISVGNRIYFSVLSVFLLFAIAFIVFQQSHENRYKTDMLDIRLQDYNERMSEWMNYTDSINENTLNIYVKSHGFTGLRVTLIKRDGTVIYDSRLSSYANVVNHSDRPEVIDALKNGHGTSVDRSSRTVDGNFFYSASYFKDKDIIIRSALPYDDNLSKSLQADQHYIWFAITAMVLLTLVLYHFISRLGDNITKLKIFASRADNNESLDTEDLADFPDDELGEIAERIIKIYKRLQSTREEQTILKRQLTQNIAHELKTPVASIQGYLETILSNPDMDAKVKQQFMERSYAQSRRLTSLLHDISTLNRMDDAHELIEFSEVNVSNIIGDIERDTSMQLEQKHMSFVCDVRPNILIEGNYSLVYSIFRNLTDNAIAYAGEHTTISVSARETADRWVFSFCDNGVGVPAEHLPRLFERFYRVDKGRSRKMGGTGLGLAIVKNAVLLHGGTIKAHNRLSGGLCFDFSLKKRK</sequence>
<evidence type="ECO:0000313" key="9">
    <source>
        <dbReference type="EMBL" id="MDN0022130.1"/>
    </source>
</evidence>
<dbReference type="InterPro" id="IPR003661">
    <property type="entry name" value="HisK_dim/P_dom"/>
</dbReference>
<keyword evidence="6" id="KW-0902">Two-component regulatory system</keyword>
<dbReference type="PANTHER" id="PTHR45453:SF1">
    <property type="entry name" value="PHOSPHATE REGULON SENSOR PROTEIN PHOR"/>
    <property type="match status" value="1"/>
</dbReference>
<keyword evidence="7" id="KW-0472">Membrane</keyword>
<dbReference type="InterPro" id="IPR050351">
    <property type="entry name" value="BphY/WalK/GraS-like"/>
</dbReference>
<organism evidence="10 12">
    <name type="scientific">Leyella lascolaii</name>
    <dbReference type="NCBI Taxonomy" id="1776379"/>
    <lineage>
        <taxon>Bacteria</taxon>
        <taxon>Pseudomonadati</taxon>
        <taxon>Bacteroidota</taxon>
        <taxon>Bacteroidia</taxon>
        <taxon>Bacteroidales</taxon>
        <taxon>Prevotellaceae</taxon>
        <taxon>Leyella</taxon>
    </lineage>
</organism>
<dbReference type="SMART" id="SM00387">
    <property type="entry name" value="HATPase_c"/>
    <property type="match status" value="1"/>
</dbReference>
<protein>
    <recommendedName>
        <fullName evidence="2">histidine kinase</fullName>
        <ecNumber evidence="2">2.7.13.3</ecNumber>
    </recommendedName>
</protein>
<evidence type="ECO:0000256" key="2">
    <source>
        <dbReference type="ARBA" id="ARBA00012438"/>
    </source>
</evidence>